<accession>A0A9D1W467</accession>
<evidence type="ECO:0000313" key="5">
    <source>
        <dbReference type="Proteomes" id="UP000886780"/>
    </source>
</evidence>
<evidence type="ECO:0000256" key="3">
    <source>
        <dbReference type="SAM" id="SignalP"/>
    </source>
</evidence>
<dbReference type="PROSITE" id="PS51257">
    <property type="entry name" value="PROKAR_LIPOPROTEIN"/>
    <property type="match status" value="1"/>
</dbReference>
<reference evidence="4" key="1">
    <citation type="journal article" date="2021" name="PeerJ">
        <title>Extensive microbial diversity within the chicken gut microbiome revealed by metagenomics and culture.</title>
        <authorList>
            <person name="Gilroy R."/>
            <person name="Ravi A."/>
            <person name="Getino M."/>
            <person name="Pursley I."/>
            <person name="Horton D.L."/>
            <person name="Alikhan N.F."/>
            <person name="Baker D."/>
            <person name="Gharbi K."/>
            <person name="Hall N."/>
            <person name="Watson M."/>
            <person name="Adriaenssens E.M."/>
            <person name="Foster-Nyarko E."/>
            <person name="Jarju S."/>
            <person name="Secka A."/>
            <person name="Antonio M."/>
            <person name="Oren A."/>
            <person name="Chaudhuri R.R."/>
            <person name="La Ragione R."/>
            <person name="Hildebrand F."/>
            <person name="Pallen M.J."/>
        </authorList>
    </citation>
    <scope>NUCLEOTIDE SEQUENCE</scope>
    <source>
        <strain evidence="4">ChiGjej4B4-12881</strain>
    </source>
</reference>
<reference evidence="4" key="2">
    <citation type="submission" date="2021-04" db="EMBL/GenBank/DDBJ databases">
        <authorList>
            <person name="Gilroy R."/>
        </authorList>
    </citation>
    <scope>NUCLEOTIDE SEQUENCE</scope>
    <source>
        <strain evidence="4">ChiGjej4B4-12881</strain>
    </source>
</reference>
<dbReference type="SUPFAM" id="SSF69360">
    <property type="entry name" value="Cell wall binding repeat"/>
    <property type="match status" value="2"/>
</dbReference>
<dbReference type="AlphaFoldDB" id="A0A9D1W467"/>
<evidence type="ECO:0000256" key="1">
    <source>
        <dbReference type="ARBA" id="ARBA00022737"/>
    </source>
</evidence>
<keyword evidence="1" id="KW-0677">Repeat</keyword>
<sequence length="437" mass="49496">MRKESRFLAVLSAAAMMALACPALGAGNADSAYAQEKAGWVEESAGEWKYYDSDGYLLTDTWKKHGNDWYYLDYDGNVAVSQRVDEYYVDETGKRVSDTWLAEDNDEWYDDAPLTYWYYYGANGRMTVDKWMSIGGNWYYFDGEGHMLTGLQEVDGNTYYFGDDGARKYGWFLLPETDESLEREFSWFYFDKTGKMLTDEVDKKIDGAYYTFEDGRMQTGWVLTEESAARDGSVAGYQYYGEDGKRASGWLTIVGADGTAGEDEEFSFYFKNGKPCYAETGVQLFSINSKKYGFNTRGEMQTGLQTVTREDGSTGTYYFGEDGVMRVGRQTIYDEDLGENQVWYFAADGSNKGMGYTGIRDGVIYDGGLRLEADADLRLAPVTFEEKQYLVNVNGQIQKASSSSQSKKNPELGKGYKDYEDLNDKIWTVDTEGVIQQ</sequence>
<dbReference type="PROSITE" id="PS51170">
    <property type="entry name" value="CW"/>
    <property type="match status" value="3"/>
</dbReference>
<name>A0A9D1W467_9FIRM</name>
<dbReference type="Proteomes" id="UP000886780">
    <property type="component" value="Unassembled WGS sequence"/>
</dbReference>
<gene>
    <name evidence="4" type="ORF">IAA28_05855</name>
</gene>
<proteinExistence type="predicted"/>
<comment type="caution">
    <text evidence="4">The sequence shown here is derived from an EMBL/GenBank/DDBJ whole genome shotgun (WGS) entry which is preliminary data.</text>
</comment>
<evidence type="ECO:0000256" key="2">
    <source>
        <dbReference type="PROSITE-ProRule" id="PRU00591"/>
    </source>
</evidence>
<dbReference type="Pfam" id="PF01473">
    <property type="entry name" value="Choline_bind_1"/>
    <property type="match status" value="5"/>
</dbReference>
<feature type="chain" id="PRO_5038954640" evidence="3">
    <location>
        <begin position="26"/>
        <end position="437"/>
    </location>
</feature>
<feature type="repeat" description="Cell wall-binding" evidence="2">
    <location>
        <begin position="148"/>
        <end position="167"/>
    </location>
</feature>
<dbReference type="Gene3D" id="2.10.270.20">
    <property type="match status" value="1"/>
</dbReference>
<dbReference type="InterPro" id="IPR018337">
    <property type="entry name" value="Cell_wall/Cho-bd_repeat"/>
</dbReference>
<evidence type="ECO:0000313" key="4">
    <source>
        <dbReference type="EMBL" id="HIX52310.1"/>
    </source>
</evidence>
<feature type="signal peptide" evidence="3">
    <location>
        <begin position="1"/>
        <end position="25"/>
    </location>
</feature>
<keyword evidence="3" id="KW-0732">Signal</keyword>
<dbReference type="EMBL" id="DXEU01000102">
    <property type="protein sequence ID" value="HIX52310.1"/>
    <property type="molecule type" value="Genomic_DNA"/>
</dbReference>
<organism evidence="4 5">
    <name type="scientific">Candidatus Lachnoclostridium stercoripullorum</name>
    <dbReference type="NCBI Taxonomy" id="2838635"/>
    <lineage>
        <taxon>Bacteria</taxon>
        <taxon>Bacillati</taxon>
        <taxon>Bacillota</taxon>
        <taxon>Clostridia</taxon>
        <taxon>Lachnospirales</taxon>
        <taxon>Lachnospiraceae</taxon>
    </lineage>
</organism>
<protein>
    <submittedName>
        <fullName evidence="4">Cell wall-binding protein</fullName>
    </submittedName>
</protein>
<dbReference type="Gene3D" id="2.10.270.10">
    <property type="entry name" value="Cholin Binding"/>
    <property type="match status" value="3"/>
</dbReference>
<feature type="repeat" description="Cell wall-binding" evidence="2">
    <location>
        <begin position="301"/>
        <end position="325"/>
    </location>
</feature>
<feature type="repeat" description="Cell wall-binding" evidence="2">
    <location>
        <begin position="128"/>
        <end position="147"/>
    </location>
</feature>